<dbReference type="AlphaFoldDB" id="A0A0C1Y336"/>
<keyword evidence="4" id="KW-0813">Transport</keyword>
<keyword evidence="6" id="KW-0406">Ion transport</keyword>
<dbReference type="EMBL" id="JTHE02000003">
    <property type="protein sequence ID" value="NEV66176.1"/>
    <property type="molecule type" value="Genomic_DNA"/>
</dbReference>
<keyword evidence="9" id="KW-0066">ATP synthesis</keyword>
<protein>
    <submittedName>
        <fullName evidence="10">F0F1 ATP synthase subunit gamma</fullName>
    </submittedName>
</protein>
<dbReference type="SUPFAM" id="SSF52943">
    <property type="entry name" value="ATP synthase (F1-ATPase), gamma subunit"/>
    <property type="match status" value="1"/>
</dbReference>
<comment type="similarity">
    <text evidence="3">Belongs to the ATPase gamma chain family.</text>
</comment>
<dbReference type="Pfam" id="PF00231">
    <property type="entry name" value="ATP-synt"/>
    <property type="match status" value="1"/>
</dbReference>
<evidence type="ECO:0000313" key="10">
    <source>
        <dbReference type="EMBL" id="NEV66176.1"/>
    </source>
</evidence>
<keyword evidence="7" id="KW-0472">Membrane</keyword>
<organism evidence="10">
    <name type="scientific">Lyngbya confervoides BDU141951</name>
    <dbReference type="NCBI Taxonomy" id="1574623"/>
    <lineage>
        <taxon>Bacteria</taxon>
        <taxon>Bacillati</taxon>
        <taxon>Cyanobacteriota</taxon>
        <taxon>Cyanophyceae</taxon>
        <taxon>Oscillatoriophycideae</taxon>
        <taxon>Oscillatoriales</taxon>
        <taxon>Microcoleaceae</taxon>
        <taxon>Lyngbya</taxon>
    </lineage>
</organism>
<name>A0A0C1Y336_9CYAN</name>
<proteinExistence type="inferred from homology"/>
<evidence type="ECO:0000256" key="5">
    <source>
        <dbReference type="ARBA" id="ARBA00022781"/>
    </source>
</evidence>
<dbReference type="InterPro" id="IPR000131">
    <property type="entry name" value="ATP_synth_F1_gsu"/>
</dbReference>
<keyword evidence="5" id="KW-0375">Hydrogen ion transport</keyword>
<dbReference type="PANTHER" id="PTHR11693">
    <property type="entry name" value="ATP SYNTHASE GAMMA CHAIN"/>
    <property type="match status" value="1"/>
</dbReference>
<evidence type="ECO:0000256" key="1">
    <source>
        <dbReference type="ARBA" id="ARBA00003456"/>
    </source>
</evidence>
<dbReference type="PRINTS" id="PR00126">
    <property type="entry name" value="ATPASEGAMMA"/>
</dbReference>
<evidence type="ECO:0000256" key="6">
    <source>
        <dbReference type="ARBA" id="ARBA00023065"/>
    </source>
</evidence>
<comment type="subcellular location">
    <subcellularLocation>
        <location evidence="2">Membrane</location>
        <topology evidence="2">Peripheral membrane protein</topology>
    </subcellularLocation>
</comment>
<reference evidence="10" key="2">
    <citation type="journal article" date="2015" name="Genome Announc.">
        <title>Draft Genome Sequence of Filamentous Marine Cyanobacterium Lyngbya confervoides Strain BDU141951.</title>
        <authorList>
            <person name="Chandrababunaidu M.M."/>
            <person name="Sen D."/>
            <person name="Tripathy S."/>
        </authorList>
    </citation>
    <scope>NUCLEOTIDE SEQUENCE</scope>
    <source>
        <strain evidence="10">BDU141951</strain>
    </source>
</reference>
<comment type="function">
    <text evidence="1">Produces ATP from ADP in the presence of a proton gradient across the membrane. The gamma chain is believed to be important in regulating ATPase activity and the flow of protons through the CF(0) complex.</text>
</comment>
<keyword evidence="8" id="KW-0139">CF(1)</keyword>
<dbReference type="PANTHER" id="PTHR11693:SF22">
    <property type="entry name" value="ATP SYNTHASE SUBUNIT GAMMA, MITOCHONDRIAL"/>
    <property type="match status" value="1"/>
</dbReference>
<dbReference type="InterPro" id="IPR017709">
    <property type="entry name" value="Alt_ATP_synth_F1_gsu"/>
</dbReference>
<evidence type="ECO:0000256" key="3">
    <source>
        <dbReference type="ARBA" id="ARBA00007681"/>
    </source>
</evidence>
<dbReference type="NCBIfam" id="TIGR03323">
    <property type="entry name" value="alt_F1F0_F1_gam"/>
    <property type="match status" value="1"/>
</dbReference>
<dbReference type="CDD" id="cd12151">
    <property type="entry name" value="F1-ATPase_gamma"/>
    <property type="match status" value="1"/>
</dbReference>
<evidence type="ECO:0000256" key="8">
    <source>
        <dbReference type="ARBA" id="ARBA00023196"/>
    </source>
</evidence>
<reference evidence="10" key="1">
    <citation type="submission" date="2014-11" db="EMBL/GenBank/DDBJ databases">
        <authorList>
            <person name="Malar M.C."/>
            <person name="Sen D."/>
            <person name="Tripathy S."/>
        </authorList>
    </citation>
    <scope>NUCLEOTIDE SEQUENCE</scope>
    <source>
        <strain evidence="10">BDU141951</strain>
    </source>
</reference>
<evidence type="ECO:0000256" key="4">
    <source>
        <dbReference type="ARBA" id="ARBA00022448"/>
    </source>
</evidence>
<sequence length="308" mass="33877">MQTPEALKSQIGSTADLQSVVKTMKAQAAVSIQQYEAALASLQQYSHTLELGLQILLQQSASVAPPAALAPASSSPDPLGIILFGSDQGLCGQFNQQIAQYLDRYLGDPPIAIAEQRHLAVVGARPLPTLQELGLRIDETFAVPSNVDGITATVQDLLLMIDRWQTHWGTIGSRGLVPNQRILLFYNRPTSSVAYESVIVQPLPLDEAWLAQLRQRPWPSRRLPTPLMDPETLFFKLVRQYLFISLYQALAASLASENASRLAAMQAAESNIDDRLEDLTRQYRQQRQSAITAELLDVISGFEALTGQ</sequence>
<dbReference type="GO" id="GO:0045259">
    <property type="term" value="C:proton-transporting ATP synthase complex"/>
    <property type="evidence" value="ECO:0007669"/>
    <property type="project" value="UniProtKB-KW"/>
</dbReference>
<evidence type="ECO:0000256" key="2">
    <source>
        <dbReference type="ARBA" id="ARBA00004170"/>
    </source>
</evidence>
<reference evidence="10" key="3">
    <citation type="submission" date="2020-02" db="EMBL/GenBank/DDBJ databases">
        <authorList>
            <person name="Sarangi A.N."/>
            <person name="Ghosh S."/>
            <person name="Mukherjee M."/>
            <person name="Tripathy S."/>
        </authorList>
    </citation>
    <scope>NUCLEOTIDE SEQUENCE</scope>
    <source>
        <strain evidence="10">BDU141951</strain>
    </source>
</reference>
<evidence type="ECO:0000256" key="9">
    <source>
        <dbReference type="ARBA" id="ARBA00023310"/>
    </source>
</evidence>
<dbReference type="Gene3D" id="3.40.1380.10">
    <property type="match status" value="1"/>
</dbReference>
<dbReference type="InterPro" id="IPR035968">
    <property type="entry name" value="ATP_synth_F1_ATPase_gsu"/>
</dbReference>
<dbReference type="Gene3D" id="1.10.287.80">
    <property type="entry name" value="ATP synthase, gamma subunit, helix hairpin domain"/>
    <property type="match status" value="1"/>
</dbReference>
<dbReference type="GO" id="GO:0046933">
    <property type="term" value="F:proton-transporting ATP synthase activity, rotational mechanism"/>
    <property type="evidence" value="ECO:0007669"/>
    <property type="project" value="InterPro"/>
</dbReference>
<evidence type="ECO:0000256" key="7">
    <source>
        <dbReference type="ARBA" id="ARBA00023136"/>
    </source>
</evidence>
<comment type="caution">
    <text evidence="10">The sequence shown here is derived from an EMBL/GenBank/DDBJ whole genome shotgun (WGS) entry which is preliminary data.</text>
</comment>
<accession>A0A0C1Y336</accession>
<gene>
    <name evidence="10" type="ORF">QQ91_003495</name>
</gene>